<dbReference type="SUPFAM" id="SSF52058">
    <property type="entry name" value="L domain-like"/>
    <property type="match status" value="1"/>
</dbReference>
<comment type="caution">
    <text evidence="10">The sequence shown here is derived from an EMBL/GenBank/DDBJ whole genome shotgun (WGS) entry which is preliminary data.</text>
</comment>
<dbReference type="InterPro" id="IPR027417">
    <property type="entry name" value="P-loop_NTPase"/>
</dbReference>
<evidence type="ECO:0000256" key="5">
    <source>
        <dbReference type="ARBA" id="ARBA00023027"/>
    </source>
</evidence>
<dbReference type="InterPro" id="IPR036390">
    <property type="entry name" value="WH_DNA-bd_sf"/>
</dbReference>
<dbReference type="InterPro" id="IPR035897">
    <property type="entry name" value="Toll_tir_struct_dom_sf"/>
</dbReference>
<feature type="domain" description="TIR" evidence="9">
    <location>
        <begin position="16"/>
        <end position="192"/>
    </location>
</feature>
<evidence type="ECO:0000256" key="8">
    <source>
        <dbReference type="SAM" id="MobiDB-lite"/>
    </source>
</evidence>
<dbReference type="Pfam" id="PF01582">
    <property type="entry name" value="TIR"/>
    <property type="match status" value="1"/>
</dbReference>
<dbReference type="FunFam" id="3.40.50.10140:FF:000007">
    <property type="entry name" value="Disease resistance protein (TIR-NBS-LRR class)"/>
    <property type="match status" value="1"/>
</dbReference>
<evidence type="ECO:0000313" key="11">
    <source>
        <dbReference type="Proteomes" id="UP000224567"/>
    </source>
</evidence>
<protein>
    <recommendedName>
        <fullName evidence="9">TIR domain-containing protein</fullName>
    </recommendedName>
</protein>
<dbReference type="InterPro" id="IPR042197">
    <property type="entry name" value="Apaf_helical"/>
</dbReference>
<dbReference type="PANTHER" id="PTHR11017">
    <property type="entry name" value="LEUCINE-RICH REPEAT-CONTAINING PROTEIN"/>
    <property type="match status" value="1"/>
</dbReference>
<dbReference type="Proteomes" id="UP000224567">
    <property type="component" value="Unassembled WGS sequence"/>
</dbReference>
<dbReference type="PRINTS" id="PR00364">
    <property type="entry name" value="DISEASERSIST"/>
</dbReference>
<dbReference type="InterPro" id="IPR032675">
    <property type="entry name" value="LRR_dom_sf"/>
</dbReference>
<sequence length="1287" mass="147703">MANEQVQEASKFRSRCIYDVFLSFRGEDTRRTFTNQLYEALVDVGLRTFKDDNEIERGENIKSELDKAIHQSKGSIIVLSKNYASSSWCLDELVVILENNKNRGHVILPVFYYVDLSDVGKQSGSFAIAFARHEKKLLENSEDSQAWAKRIELWRKALKKIASLGGMTLQGQNERNKTKFIEKIVKVIEEKINRSVIGIAPYLIGIHSRAKDLNLWLNNRIGRVSIAGVCGMGGIGKTTIAKYVFNVNYDNFEGSSFLENTRQYSEYEDGLIHMQRQFLADILRGKETEVQSIEEGIYQIKAAINGKRVLVVLDDIDRLGQLDAVLGMRDWFHPGSRIIITTRHSELLRAYEIDMVNMIDRLTKEESFELFSWHAFGNNQPIDHYKQLSERVVKHCEGLPLALQLLGSSLSGKAVDVWESSLNKLEAIPNSQVAKKLKVSYDSLQDDHDQNLFLDVACFFVAKNINIVATVLEGCGYYVIVGIQNLIDRFLLTIDQNEKVVMHQSVRDMGRDIVRQESTRDPGKRTRLWHYKDCITVLDEKTSSPNKLVLSVVLGTRFIFLTGHQSQTHPLYCISLVARSRVRVPDTGVDLECSLEQGAYTIQGLSLCISMNKDKPPRKFSDRNIAREYLLEYARKIREAKITSETNPVKRRRLSSFFPWSPRDSAGSTRLELEPKQQEFNTDAFSMMHELRLLQLDSTSLKGSYKEFPRKLRWLCWRKFPHRQIDDDLPLESLVVLQMRYSRLEQIWSGTRFLRLLRILDLSNSCNLSRSPNFMEFPNLERLYLKYCTKLIEIDESIGGLKKLFLLNLKGCKNLRRLPISLGDLQLLERLVLSWCSKLDWSSLPWGNMQSLKQLYACGTAINQAPFSKGDKNLLRSAFWTLAPTPRDGSNSLSFTLASLSRSLQILSLVDCKITDDAIPYDLGNLFMLQELILNENPITSLPKGIKYLPRLRSLQLERCEKLQFLPELPQTLKSLSVHECKSLEVITNLPNSLTSLLFLGFYCGKLRVVEELFQLKPIGSFDSKLTDMFGLVDIEILKKVHVNLYNFLTLTRRIEPIQGLYEFGIFSTFLPKTEMPPWYAYRSMGNPIRINVPSVPDLHIHSLNICIIYKDSDISTTENKDRLWNENRVTINNETKDVKWTYSPVIMGIPYHDEGITSLSHWKIGQCLDRGDKVKISVALMDELQLEEFGVQIVYEDDDEGTRQVFAYQSQHHLINGVDISAFQVASDSYFLCHHDMDIYQENSKNDGWRTNGWLDFLFKDSEEDTNTDAPTADSVLKQGDDKMFP</sequence>
<dbReference type="SUPFAM" id="SSF46785">
    <property type="entry name" value="Winged helix' DNA-binding domain"/>
    <property type="match status" value="1"/>
</dbReference>
<keyword evidence="6" id="KW-0175">Coiled coil</keyword>
<evidence type="ECO:0000256" key="6">
    <source>
        <dbReference type="ARBA" id="ARBA00023054"/>
    </source>
</evidence>
<dbReference type="OrthoDB" id="1901675at2759"/>
<keyword evidence="4" id="KW-0611">Plant defense</keyword>
<dbReference type="GO" id="GO:0006952">
    <property type="term" value="P:defense response"/>
    <property type="evidence" value="ECO:0007669"/>
    <property type="project" value="UniProtKB-KW"/>
</dbReference>
<dbReference type="SUPFAM" id="SSF52200">
    <property type="entry name" value="Toll/Interleukin receptor TIR domain"/>
    <property type="match status" value="1"/>
</dbReference>
<dbReference type="GO" id="GO:0005524">
    <property type="term" value="F:ATP binding"/>
    <property type="evidence" value="ECO:0007669"/>
    <property type="project" value="UniProtKB-KW"/>
</dbReference>
<keyword evidence="5" id="KW-0520">NAD</keyword>
<dbReference type="Pfam" id="PF00931">
    <property type="entry name" value="NB-ARC"/>
    <property type="match status" value="1"/>
</dbReference>
<dbReference type="Gene3D" id="3.40.50.10140">
    <property type="entry name" value="Toll/interleukin-1 receptor homology (TIR) domain"/>
    <property type="match status" value="1"/>
</dbReference>
<evidence type="ECO:0000259" key="9">
    <source>
        <dbReference type="PROSITE" id="PS50104"/>
    </source>
</evidence>
<evidence type="ECO:0000256" key="4">
    <source>
        <dbReference type="ARBA" id="ARBA00022821"/>
    </source>
</evidence>
<feature type="region of interest" description="Disordered" evidence="8">
    <location>
        <begin position="1266"/>
        <end position="1287"/>
    </location>
</feature>
<dbReference type="Pfam" id="PF23282">
    <property type="entry name" value="WHD_ROQ1"/>
    <property type="match status" value="1"/>
</dbReference>
<dbReference type="InterPro" id="IPR058192">
    <property type="entry name" value="WHD_ROQ1-like"/>
</dbReference>
<dbReference type="Gene3D" id="3.40.50.300">
    <property type="entry name" value="P-loop containing nucleotide triphosphate hydrolases"/>
    <property type="match status" value="1"/>
</dbReference>
<evidence type="ECO:0000256" key="1">
    <source>
        <dbReference type="ARBA" id="ARBA00004170"/>
    </source>
</evidence>
<dbReference type="InterPro" id="IPR002182">
    <property type="entry name" value="NB-ARC"/>
</dbReference>
<dbReference type="Pfam" id="PF23286">
    <property type="entry name" value="LRR_13"/>
    <property type="match status" value="1"/>
</dbReference>
<dbReference type="GO" id="GO:0043531">
    <property type="term" value="F:ADP binding"/>
    <property type="evidence" value="ECO:0007669"/>
    <property type="project" value="InterPro"/>
</dbReference>
<dbReference type="InterPro" id="IPR000157">
    <property type="entry name" value="TIR_dom"/>
</dbReference>
<keyword evidence="11" id="KW-1185">Reference proteome</keyword>
<dbReference type="GO" id="GO:0007165">
    <property type="term" value="P:signal transduction"/>
    <property type="evidence" value="ECO:0007669"/>
    <property type="project" value="InterPro"/>
</dbReference>
<dbReference type="SUPFAM" id="SSF52540">
    <property type="entry name" value="P-loop containing nucleoside triphosphate hydrolases"/>
    <property type="match status" value="1"/>
</dbReference>
<proteinExistence type="predicted"/>
<evidence type="ECO:0000256" key="2">
    <source>
        <dbReference type="ARBA" id="ARBA00022614"/>
    </source>
</evidence>
<evidence type="ECO:0000256" key="3">
    <source>
        <dbReference type="ARBA" id="ARBA00022737"/>
    </source>
</evidence>
<name>A0A2G2V480_CAPBA</name>
<dbReference type="PROSITE" id="PS50104">
    <property type="entry name" value="TIR"/>
    <property type="match status" value="1"/>
</dbReference>
<dbReference type="SMART" id="SM00255">
    <property type="entry name" value="TIR"/>
    <property type="match status" value="1"/>
</dbReference>
<dbReference type="PANTHER" id="PTHR11017:SF563">
    <property type="entry name" value="TMV RESISTANCE PROTEIN N-LIKE"/>
    <property type="match status" value="1"/>
</dbReference>
<reference evidence="11" key="2">
    <citation type="journal article" date="2017" name="J. Anim. Genet.">
        <title>Multiple reference genome sequences of hot pepper reveal the massive evolution of plant disease resistance genes by retroduplication.</title>
        <authorList>
            <person name="Kim S."/>
            <person name="Park J."/>
            <person name="Yeom S.-I."/>
            <person name="Kim Y.-M."/>
            <person name="Seo E."/>
            <person name="Kim K.-T."/>
            <person name="Kim M.-S."/>
            <person name="Lee J.M."/>
            <person name="Cheong K."/>
            <person name="Shin H.-S."/>
            <person name="Kim S.-B."/>
            <person name="Han K."/>
            <person name="Lee J."/>
            <person name="Park M."/>
            <person name="Lee H.-A."/>
            <person name="Lee H.-Y."/>
            <person name="Lee Y."/>
            <person name="Oh S."/>
            <person name="Lee J.H."/>
            <person name="Choi E."/>
            <person name="Choi E."/>
            <person name="Lee S.E."/>
            <person name="Jeon J."/>
            <person name="Kim H."/>
            <person name="Choi G."/>
            <person name="Song H."/>
            <person name="Lee J."/>
            <person name="Lee S.-C."/>
            <person name="Kwon J.-K."/>
            <person name="Lee H.-Y."/>
            <person name="Koo N."/>
            <person name="Hong Y."/>
            <person name="Kim R.W."/>
            <person name="Kang W.-H."/>
            <person name="Huh J.H."/>
            <person name="Kang B.-C."/>
            <person name="Yang T.-J."/>
            <person name="Lee Y.-H."/>
            <person name="Bennetzen J.L."/>
            <person name="Choi D."/>
        </authorList>
    </citation>
    <scope>NUCLEOTIDE SEQUENCE [LARGE SCALE GENOMIC DNA]</scope>
    <source>
        <strain evidence="11">cv. PBC81</strain>
    </source>
</reference>
<keyword evidence="7" id="KW-0472">Membrane</keyword>
<keyword evidence="2" id="KW-0433">Leucine-rich repeat</keyword>
<organism evidence="10 11">
    <name type="scientific">Capsicum baccatum</name>
    <name type="common">Peruvian pepper</name>
    <dbReference type="NCBI Taxonomy" id="33114"/>
    <lineage>
        <taxon>Eukaryota</taxon>
        <taxon>Viridiplantae</taxon>
        <taxon>Streptophyta</taxon>
        <taxon>Embryophyta</taxon>
        <taxon>Tracheophyta</taxon>
        <taxon>Spermatophyta</taxon>
        <taxon>Magnoliopsida</taxon>
        <taxon>eudicotyledons</taxon>
        <taxon>Gunneridae</taxon>
        <taxon>Pentapetalae</taxon>
        <taxon>asterids</taxon>
        <taxon>lamiids</taxon>
        <taxon>Solanales</taxon>
        <taxon>Solanaceae</taxon>
        <taxon>Solanoideae</taxon>
        <taxon>Capsiceae</taxon>
        <taxon>Capsicum</taxon>
    </lineage>
</organism>
<dbReference type="Gene3D" id="1.10.8.430">
    <property type="entry name" value="Helical domain of apoptotic protease-activating factors"/>
    <property type="match status" value="1"/>
</dbReference>
<dbReference type="EMBL" id="MLFT02000311">
    <property type="protein sequence ID" value="PHT27784.1"/>
    <property type="molecule type" value="Genomic_DNA"/>
</dbReference>
<dbReference type="Gene3D" id="3.80.10.10">
    <property type="entry name" value="Ribonuclease Inhibitor"/>
    <property type="match status" value="2"/>
</dbReference>
<reference evidence="10 11" key="1">
    <citation type="journal article" date="2017" name="Genome Biol.">
        <title>New reference genome sequences of hot pepper reveal the massive evolution of plant disease-resistance genes by retroduplication.</title>
        <authorList>
            <person name="Kim S."/>
            <person name="Park J."/>
            <person name="Yeom S.I."/>
            <person name="Kim Y.M."/>
            <person name="Seo E."/>
            <person name="Kim K.T."/>
            <person name="Kim M.S."/>
            <person name="Lee J.M."/>
            <person name="Cheong K."/>
            <person name="Shin H.S."/>
            <person name="Kim S.B."/>
            <person name="Han K."/>
            <person name="Lee J."/>
            <person name="Park M."/>
            <person name="Lee H.A."/>
            <person name="Lee H.Y."/>
            <person name="Lee Y."/>
            <person name="Oh S."/>
            <person name="Lee J.H."/>
            <person name="Choi E."/>
            <person name="Choi E."/>
            <person name="Lee S.E."/>
            <person name="Jeon J."/>
            <person name="Kim H."/>
            <person name="Choi G."/>
            <person name="Song H."/>
            <person name="Lee J."/>
            <person name="Lee S.C."/>
            <person name="Kwon J.K."/>
            <person name="Lee H.Y."/>
            <person name="Koo N."/>
            <person name="Hong Y."/>
            <person name="Kim R.W."/>
            <person name="Kang W.H."/>
            <person name="Huh J.H."/>
            <person name="Kang B.C."/>
            <person name="Yang T.J."/>
            <person name="Lee Y.H."/>
            <person name="Bennetzen J.L."/>
            <person name="Choi D."/>
        </authorList>
    </citation>
    <scope>NUCLEOTIDE SEQUENCE [LARGE SCALE GENOMIC DNA]</scope>
    <source>
        <strain evidence="11">cv. PBC81</strain>
    </source>
</reference>
<dbReference type="GO" id="GO:0016020">
    <property type="term" value="C:membrane"/>
    <property type="evidence" value="ECO:0007669"/>
    <property type="project" value="UniProtKB-SubCell"/>
</dbReference>
<evidence type="ECO:0000256" key="7">
    <source>
        <dbReference type="ARBA" id="ARBA00023136"/>
    </source>
</evidence>
<evidence type="ECO:0000313" key="10">
    <source>
        <dbReference type="EMBL" id="PHT27784.1"/>
    </source>
</evidence>
<keyword evidence="3" id="KW-0677">Repeat</keyword>
<dbReference type="InterPro" id="IPR044974">
    <property type="entry name" value="Disease_R_plants"/>
</dbReference>
<dbReference type="InterPro" id="IPR058546">
    <property type="entry name" value="RPS4B/Roq1-like_LRR"/>
</dbReference>
<comment type="subcellular location">
    <subcellularLocation>
        <location evidence="1">Membrane</location>
        <topology evidence="1">Peripheral membrane protein</topology>
    </subcellularLocation>
</comment>
<gene>
    <name evidence="10" type="ORF">CQW23_32607</name>
</gene>
<accession>A0A2G2V480</accession>